<dbReference type="InterPro" id="IPR029787">
    <property type="entry name" value="Nucleotide_cyclase"/>
</dbReference>
<dbReference type="PANTHER" id="PTHR45138">
    <property type="entry name" value="REGULATORY COMPONENTS OF SENSORY TRANSDUCTION SYSTEM"/>
    <property type="match status" value="1"/>
</dbReference>
<feature type="transmembrane region" description="Helical" evidence="1">
    <location>
        <begin position="205"/>
        <end position="228"/>
    </location>
</feature>
<dbReference type="OrthoDB" id="23692at2"/>
<evidence type="ECO:0000313" key="4">
    <source>
        <dbReference type="Proteomes" id="UP000249340"/>
    </source>
</evidence>
<evidence type="ECO:0000313" key="3">
    <source>
        <dbReference type="EMBL" id="AXI76386.1"/>
    </source>
</evidence>
<feature type="transmembrane region" description="Helical" evidence="1">
    <location>
        <begin position="274"/>
        <end position="295"/>
    </location>
</feature>
<feature type="transmembrane region" description="Helical" evidence="1">
    <location>
        <begin position="301"/>
        <end position="322"/>
    </location>
</feature>
<feature type="transmembrane region" description="Helical" evidence="1">
    <location>
        <begin position="142"/>
        <end position="161"/>
    </location>
</feature>
<feature type="domain" description="GGDEF" evidence="2">
    <location>
        <begin position="372"/>
        <end position="494"/>
    </location>
</feature>
<dbReference type="PANTHER" id="PTHR45138:SF24">
    <property type="entry name" value="DIGUANYLATE CYCLASE DGCC-RELATED"/>
    <property type="match status" value="1"/>
</dbReference>
<organism evidence="3 4">
    <name type="scientific">Peterkaempfera bronchialis</name>
    <dbReference type="NCBI Taxonomy" id="2126346"/>
    <lineage>
        <taxon>Bacteria</taxon>
        <taxon>Bacillati</taxon>
        <taxon>Actinomycetota</taxon>
        <taxon>Actinomycetes</taxon>
        <taxon>Kitasatosporales</taxon>
        <taxon>Streptomycetaceae</taxon>
        <taxon>Peterkaempfera</taxon>
    </lineage>
</organism>
<sequence length="496" mass="52716">MEKRSAVVALPGPRAAARSVRRPPAWVRWLAVGGPAVAGYLALPAGVAADAVYGLLGVACTVAVVCGVRLHRPAARAPWYLLAAGQLLWTCGDVAYGMYEDVLHRAPFPSLADVLYIGAYPVLATALHLLTRRRGPGGDRAGLLDGALIATGLGLLSWVFLMRPAADARSGLLTQLMSLAYPVADLMALAMVLRMLVATRMRTPCCWLLAASLLLLVLTDSVAASLAVATHGHLHVLDAGWLLSYLLWAAAALHPSMRTLPEAAACRPAKPSRCRLAVLATTTLLAPGVLFAQGVSGTDRIDWLAVSLASAVLFLLVVVRVWDLTAQLRVQEHRLAELAELAGTDGLTGIPNRRTWDVEVARELADADRTGAPVCVALLDLDRFKRFNDAHGHLAGDHLLRSAAAAWQRQLRAGDLLARYGGEEFGVLVVGLGAERAAAVVDRLRLHTPLEQTLSAGVALWDGTESPQALLGRADRALYRAKSSGRNRVVVAAEEG</sequence>
<dbReference type="InterPro" id="IPR000160">
    <property type="entry name" value="GGDEF_dom"/>
</dbReference>
<dbReference type="GO" id="GO:0005886">
    <property type="term" value="C:plasma membrane"/>
    <property type="evidence" value="ECO:0007669"/>
    <property type="project" value="TreeGrafter"/>
</dbReference>
<dbReference type="Proteomes" id="UP000249340">
    <property type="component" value="Chromosome"/>
</dbReference>
<dbReference type="SUPFAM" id="SSF55073">
    <property type="entry name" value="Nucleotide cyclase"/>
    <property type="match status" value="1"/>
</dbReference>
<proteinExistence type="predicted"/>
<dbReference type="InterPro" id="IPR043128">
    <property type="entry name" value="Rev_trsase/Diguanyl_cyclase"/>
</dbReference>
<evidence type="ECO:0000256" key="1">
    <source>
        <dbReference type="SAM" id="Phobius"/>
    </source>
</evidence>
<dbReference type="KEGG" id="stri:C7M71_001715"/>
<keyword evidence="1" id="KW-0472">Membrane</keyword>
<dbReference type="PROSITE" id="PS50887">
    <property type="entry name" value="GGDEF"/>
    <property type="match status" value="1"/>
</dbReference>
<keyword evidence="1" id="KW-1133">Transmembrane helix</keyword>
<dbReference type="RefSeq" id="WP_111490130.1">
    <property type="nucleotide sequence ID" value="NZ_CP031264.1"/>
</dbReference>
<dbReference type="AlphaFoldDB" id="A0A345SRN1"/>
<dbReference type="EMBL" id="CP031264">
    <property type="protein sequence ID" value="AXI76386.1"/>
    <property type="molecule type" value="Genomic_DNA"/>
</dbReference>
<name>A0A345SRN1_9ACTN</name>
<keyword evidence="1" id="KW-0812">Transmembrane</keyword>
<feature type="transmembrane region" description="Helical" evidence="1">
    <location>
        <begin position="41"/>
        <end position="67"/>
    </location>
</feature>
<feature type="transmembrane region" description="Helical" evidence="1">
    <location>
        <begin position="173"/>
        <end position="193"/>
    </location>
</feature>
<dbReference type="Gene3D" id="3.30.70.270">
    <property type="match status" value="1"/>
</dbReference>
<protein>
    <submittedName>
        <fullName evidence="3">GGDEF domain-containing protein</fullName>
    </submittedName>
</protein>
<dbReference type="CDD" id="cd01949">
    <property type="entry name" value="GGDEF"/>
    <property type="match status" value="1"/>
</dbReference>
<dbReference type="NCBIfam" id="TIGR00254">
    <property type="entry name" value="GGDEF"/>
    <property type="match status" value="1"/>
</dbReference>
<reference evidence="4" key="1">
    <citation type="submission" date="2018-07" db="EMBL/GenBank/DDBJ databases">
        <title>Streptacidiphilus bronchialis DSM 106435 chromosome.</title>
        <authorList>
            <person name="Batra D."/>
            <person name="Gulvik C.A."/>
        </authorList>
    </citation>
    <scope>NUCLEOTIDE SEQUENCE [LARGE SCALE GENOMIC DNA]</scope>
    <source>
        <strain evidence="4">DSM 106435</strain>
    </source>
</reference>
<dbReference type="InterPro" id="IPR050469">
    <property type="entry name" value="Diguanylate_Cyclase"/>
</dbReference>
<dbReference type="SMART" id="SM00267">
    <property type="entry name" value="GGDEF"/>
    <property type="match status" value="1"/>
</dbReference>
<accession>A0A345SRN1</accession>
<dbReference type="FunFam" id="3.30.70.270:FF:000001">
    <property type="entry name" value="Diguanylate cyclase domain protein"/>
    <property type="match status" value="1"/>
</dbReference>
<dbReference type="GO" id="GO:0043709">
    <property type="term" value="P:cell adhesion involved in single-species biofilm formation"/>
    <property type="evidence" value="ECO:0007669"/>
    <property type="project" value="TreeGrafter"/>
</dbReference>
<gene>
    <name evidence="3" type="ORF">C7M71_001715</name>
</gene>
<feature type="transmembrane region" description="Helical" evidence="1">
    <location>
        <begin position="111"/>
        <end position="130"/>
    </location>
</feature>
<feature type="transmembrane region" description="Helical" evidence="1">
    <location>
        <begin position="234"/>
        <end position="253"/>
    </location>
</feature>
<keyword evidence="4" id="KW-1185">Reference proteome</keyword>
<dbReference type="GO" id="GO:1902201">
    <property type="term" value="P:negative regulation of bacterial-type flagellum-dependent cell motility"/>
    <property type="evidence" value="ECO:0007669"/>
    <property type="project" value="TreeGrafter"/>
</dbReference>
<dbReference type="Pfam" id="PF00990">
    <property type="entry name" value="GGDEF"/>
    <property type="match status" value="1"/>
</dbReference>
<dbReference type="GO" id="GO:0052621">
    <property type="term" value="F:diguanylate cyclase activity"/>
    <property type="evidence" value="ECO:0007669"/>
    <property type="project" value="TreeGrafter"/>
</dbReference>
<feature type="transmembrane region" description="Helical" evidence="1">
    <location>
        <begin position="79"/>
        <end position="99"/>
    </location>
</feature>
<evidence type="ECO:0000259" key="2">
    <source>
        <dbReference type="PROSITE" id="PS50887"/>
    </source>
</evidence>